<keyword evidence="2" id="KW-1185">Reference proteome</keyword>
<organism evidence="1 2">
    <name type="scientific">Pyrobaculum calidifontis (strain DSM 21063 / JCM 11548 / VA1)</name>
    <dbReference type="NCBI Taxonomy" id="410359"/>
    <lineage>
        <taxon>Archaea</taxon>
        <taxon>Thermoproteota</taxon>
        <taxon>Thermoprotei</taxon>
        <taxon>Thermoproteales</taxon>
        <taxon>Thermoproteaceae</taxon>
        <taxon>Pyrobaculum</taxon>
    </lineage>
</organism>
<dbReference type="eggNOG" id="arCOG03765">
    <property type="taxonomic scope" value="Archaea"/>
</dbReference>
<dbReference type="Proteomes" id="UP000001431">
    <property type="component" value="Chromosome"/>
</dbReference>
<dbReference type="STRING" id="410359.Pcal_0217"/>
<protein>
    <submittedName>
        <fullName evidence="1">Uncharacterized protein</fullName>
    </submittedName>
</protein>
<accession>A3MSN7</accession>
<dbReference type="OrthoDB" id="24875at2157"/>
<gene>
    <name evidence="1" type="ordered locus">Pcal_0217</name>
</gene>
<proteinExistence type="predicted"/>
<evidence type="ECO:0000313" key="1">
    <source>
        <dbReference type="EMBL" id="ABO07654.1"/>
    </source>
</evidence>
<dbReference type="RefSeq" id="WP_011848911.1">
    <property type="nucleotide sequence ID" value="NC_009073.1"/>
</dbReference>
<dbReference type="HOGENOM" id="CLU_1412437_0_0_2"/>
<dbReference type="AlphaFoldDB" id="A3MSN7"/>
<dbReference type="KEGG" id="pcl:Pcal_0217"/>
<dbReference type="EMBL" id="CP000561">
    <property type="protein sequence ID" value="ABO07654.1"/>
    <property type="molecule type" value="Genomic_DNA"/>
</dbReference>
<name>A3MSN7_PYRCJ</name>
<sequence>MNQQKKDRVNIAVAKDVAERLAAVAESLGMTQYALANQILATGLELVQQGFKVQQIREIAEFYKVMVELEVVPVPGRLLDKMVADMYKENPEVVEKAWCEAGKMLASYIKAVYGGLDSALSLVPYFSKVIPAKRFDVKASGDELVVDAVGVGYGVESVKATAAGARCFLEDLGYEVKEVITAPGILRVRAVKK</sequence>
<reference evidence="1" key="1">
    <citation type="submission" date="2007-02" db="EMBL/GenBank/DDBJ databases">
        <title>Complete sequence of Pyrobaculum calidifontis JCM 11548.</title>
        <authorList>
            <consortium name="US DOE Joint Genome Institute"/>
            <person name="Copeland A."/>
            <person name="Lucas S."/>
            <person name="Lapidus A."/>
            <person name="Barry K."/>
            <person name="Glavina del Rio T."/>
            <person name="Dalin E."/>
            <person name="Tice H."/>
            <person name="Pitluck S."/>
            <person name="Chain P."/>
            <person name="Malfatti S."/>
            <person name="Shin M."/>
            <person name="Vergez L."/>
            <person name="Schmutz J."/>
            <person name="Larimer F."/>
            <person name="Land M."/>
            <person name="Hauser L."/>
            <person name="Kyrpides N."/>
            <person name="Mikhailova N."/>
            <person name="Cozen A.E."/>
            <person name="Fitz-Gibbon S.T."/>
            <person name="House C.H."/>
            <person name="Saltikov C."/>
            <person name="Lowe T.M."/>
            <person name="Richardson P."/>
        </authorList>
    </citation>
    <scope>NUCLEOTIDE SEQUENCE [LARGE SCALE GENOMIC DNA]</scope>
    <source>
        <strain evidence="1">JCM 11548</strain>
    </source>
</reference>
<evidence type="ECO:0000313" key="2">
    <source>
        <dbReference type="Proteomes" id="UP000001431"/>
    </source>
</evidence>
<dbReference type="GeneID" id="4909406"/>